<evidence type="ECO:0008006" key="3">
    <source>
        <dbReference type="Google" id="ProtNLM"/>
    </source>
</evidence>
<evidence type="ECO:0000313" key="1">
    <source>
        <dbReference type="EMBL" id="CAK9222924.1"/>
    </source>
</evidence>
<dbReference type="PANTHER" id="PTHR35470:SF6">
    <property type="entry name" value="PROTEIN CYSTEINE-RICH TRANSMEMBRANE MODULE 2"/>
    <property type="match status" value="1"/>
</dbReference>
<organism evidence="1 2">
    <name type="scientific">Sphagnum troendelagicum</name>
    <dbReference type="NCBI Taxonomy" id="128251"/>
    <lineage>
        <taxon>Eukaryota</taxon>
        <taxon>Viridiplantae</taxon>
        <taxon>Streptophyta</taxon>
        <taxon>Embryophyta</taxon>
        <taxon>Bryophyta</taxon>
        <taxon>Sphagnophytina</taxon>
        <taxon>Sphagnopsida</taxon>
        <taxon>Sphagnales</taxon>
        <taxon>Sphagnaceae</taxon>
        <taxon>Sphagnum</taxon>
    </lineage>
</organism>
<dbReference type="EMBL" id="OZ019896">
    <property type="protein sequence ID" value="CAK9222924.1"/>
    <property type="molecule type" value="Genomic_DNA"/>
</dbReference>
<accession>A0ABP0UK36</accession>
<keyword evidence="2" id="KW-1185">Reference proteome</keyword>
<proteinExistence type="predicted"/>
<dbReference type="PANTHER" id="PTHR35470">
    <property type="entry name" value="CADMIUM TOLERANT 3"/>
    <property type="match status" value="1"/>
</dbReference>
<reference evidence="1" key="1">
    <citation type="submission" date="2024-02" db="EMBL/GenBank/DDBJ databases">
        <authorList>
            <consortium name="ELIXIR-Norway"/>
            <consortium name="Elixir Norway"/>
        </authorList>
    </citation>
    <scope>NUCLEOTIDE SEQUENCE</scope>
</reference>
<evidence type="ECO:0000313" key="2">
    <source>
        <dbReference type="Proteomes" id="UP001497512"/>
    </source>
</evidence>
<name>A0ABP0UK36_9BRYO</name>
<gene>
    <name evidence="1" type="ORF">CSSPTR1EN2_LOCUS16543</name>
</gene>
<dbReference type="InterPro" id="IPR051671">
    <property type="entry name" value="CYSTM1_HM_Tolerance"/>
</dbReference>
<dbReference type="Proteomes" id="UP001497512">
    <property type="component" value="Chromosome 4"/>
</dbReference>
<sequence length="58" mass="6517">MYAPDSQQMGYTDVIQQRSNDKGCLYSCIFTLCCCCFCYESCECCLDMLCCCCTNGSN</sequence>
<protein>
    <recommendedName>
        <fullName evidence="3">Cysteine-rich transmembrane CYSTM domain-containing protein</fullName>
    </recommendedName>
</protein>